<proteinExistence type="predicted"/>
<dbReference type="Proteomes" id="UP001239111">
    <property type="component" value="Chromosome 1"/>
</dbReference>
<evidence type="ECO:0000313" key="2">
    <source>
        <dbReference type="Proteomes" id="UP001239111"/>
    </source>
</evidence>
<accession>A0ACC2PLV9</accession>
<organism evidence="1 2">
    <name type="scientific">Eretmocerus hayati</name>
    <dbReference type="NCBI Taxonomy" id="131215"/>
    <lineage>
        <taxon>Eukaryota</taxon>
        <taxon>Metazoa</taxon>
        <taxon>Ecdysozoa</taxon>
        <taxon>Arthropoda</taxon>
        <taxon>Hexapoda</taxon>
        <taxon>Insecta</taxon>
        <taxon>Pterygota</taxon>
        <taxon>Neoptera</taxon>
        <taxon>Endopterygota</taxon>
        <taxon>Hymenoptera</taxon>
        <taxon>Apocrita</taxon>
        <taxon>Proctotrupomorpha</taxon>
        <taxon>Chalcidoidea</taxon>
        <taxon>Aphelinidae</taxon>
        <taxon>Aphelininae</taxon>
        <taxon>Eretmocerus</taxon>
    </lineage>
</organism>
<name>A0ACC2PLV9_9HYME</name>
<dbReference type="EMBL" id="CM056741">
    <property type="protein sequence ID" value="KAJ8684580.1"/>
    <property type="molecule type" value="Genomic_DNA"/>
</dbReference>
<sequence>MFAEVREEECTGPGVDPSMELGGSGLVLQDVQIDDSITQGNIVSMMRMVDENNDQLQFPDGIDEEILAIFLSKTYGVANIRANVAIVTSDSTLLITALKVFYPHANTRLKQRITRIIQKLSTVDDPPPLPETSSDE</sequence>
<evidence type="ECO:0000313" key="1">
    <source>
        <dbReference type="EMBL" id="KAJ8684580.1"/>
    </source>
</evidence>
<protein>
    <submittedName>
        <fullName evidence="1">Uncharacterized protein</fullName>
    </submittedName>
</protein>
<keyword evidence="2" id="KW-1185">Reference proteome</keyword>
<gene>
    <name evidence="1" type="ORF">QAD02_020372</name>
</gene>
<reference evidence="1" key="1">
    <citation type="submission" date="2023-04" db="EMBL/GenBank/DDBJ databases">
        <title>A chromosome-level genome assembly of the parasitoid wasp Eretmocerus hayati.</title>
        <authorList>
            <person name="Zhong Y."/>
            <person name="Liu S."/>
            <person name="Liu Y."/>
        </authorList>
    </citation>
    <scope>NUCLEOTIDE SEQUENCE</scope>
    <source>
        <strain evidence="1">ZJU_SS_LIU_2023</strain>
    </source>
</reference>
<comment type="caution">
    <text evidence="1">The sequence shown here is derived from an EMBL/GenBank/DDBJ whole genome shotgun (WGS) entry which is preliminary data.</text>
</comment>